<evidence type="ECO:0000313" key="2">
    <source>
        <dbReference type="Proteomes" id="UP000886653"/>
    </source>
</evidence>
<protein>
    <submittedName>
        <fullName evidence="1">Uncharacterized protein</fullName>
    </submittedName>
</protein>
<sequence length="134" mass="14448">MSWRKLSASSTGNSKLSAKMSLTQQFEVSSSDSDSPDDTFKARCSNKIQYGHLATASREKTNLVDTYHNADSVVTDTMANDSVIEAMNEGDLSLPIDIPPITSLHVPEISENLLSIGQLVDVGVMSVFTKSGVH</sequence>
<dbReference type="EMBL" id="MU167354">
    <property type="protein sequence ID" value="KAG0142280.1"/>
    <property type="molecule type" value="Genomic_DNA"/>
</dbReference>
<gene>
    <name evidence="1" type="ORF">CROQUDRAFT_135680</name>
</gene>
<dbReference type="AlphaFoldDB" id="A0A9P6NEJ8"/>
<accession>A0A9P6NEJ8</accession>
<dbReference type="Proteomes" id="UP000886653">
    <property type="component" value="Unassembled WGS sequence"/>
</dbReference>
<reference evidence="1" key="1">
    <citation type="submission" date="2013-11" db="EMBL/GenBank/DDBJ databases">
        <title>Genome sequence of the fusiform rust pathogen reveals effectors for host alternation and coevolution with pine.</title>
        <authorList>
            <consortium name="DOE Joint Genome Institute"/>
            <person name="Smith K."/>
            <person name="Pendleton A."/>
            <person name="Kubisiak T."/>
            <person name="Anderson C."/>
            <person name="Salamov A."/>
            <person name="Aerts A."/>
            <person name="Riley R."/>
            <person name="Clum A."/>
            <person name="Lindquist E."/>
            <person name="Ence D."/>
            <person name="Campbell M."/>
            <person name="Kronenberg Z."/>
            <person name="Feau N."/>
            <person name="Dhillon B."/>
            <person name="Hamelin R."/>
            <person name="Burleigh J."/>
            <person name="Smith J."/>
            <person name="Yandell M."/>
            <person name="Nelson C."/>
            <person name="Grigoriev I."/>
            <person name="Davis J."/>
        </authorList>
    </citation>
    <scope>NUCLEOTIDE SEQUENCE</scope>
    <source>
        <strain evidence="1">G11</strain>
    </source>
</reference>
<keyword evidence="2" id="KW-1185">Reference proteome</keyword>
<proteinExistence type="predicted"/>
<comment type="caution">
    <text evidence="1">The sequence shown here is derived from an EMBL/GenBank/DDBJ whole genome shotgun (WGS) entry which is preliminary data.</text>
</comment>
<organism evidence="1 2">
    <name type="scientific">Cronartium quercuum f. sp. fusiforme G11</name>
    <dbReference type="NCBI Taxonomy" id="708437"/>
    <lineage>
        <taxon>Eukaryota</taxon>
        <taxon>Fungi</taxon>
        <taxon>Dikarya</taxon>
        <taxon>Basidiomycota</taxon>
        <taxon>Pucciniomycotina</taxon>
        <taxon>Pucciniomycetes</taxon>
        <taxon>Pucciniales</taxon>
        <taxon>Coleosporiaceae</taxon>
        <taxon>Cronartium</taxon>
    </lineage>
</organism>
<evidence type="ECO:0000313" key="1">
    <source>
        <dbReference type="EMBL" id="KAG0142280.1"/>
    </source>
</evidence>
<name>A0A9P6NEJ8_9BASI</name>